<evidence type="ECO:0000313" key="2">
    <source>
        <dbReference type="EMBL" id="KAJ7671096.1"/>
    </source>
</evidence>
<protein>
    <submittedName>
        <fullName evidence="2">Uncharacterized protein</fullName>
    </submittedName>
</protein>
<dbReference type="EMBL" id="JARKIE010000176">
    <property type="protein sequence ID" value="KAJ7671096.1"/>
    <property type="molecule type" value="Genomic_DNA"/>
</dbReference>
<comment type="caution">
    <text evidence="2">The sequence shown here is derived from an EMBL/GenBank/DDBJ whole genome shotgun (WGS) entry which is preliminary data.</text>
</comment>
<feature type="compositionally biased region" description="Basic and acidic residues" evidence="1">
    <location>
        <begin position="32"/>
        <end position="43"/>
    </location>
</feature>
<proteinExistence type="predicted"/>
<keyword evidence="3" id="KW-1185">Reference proteome</keyword>
<feature type="compositionally biased region" description="Basic residues" evidence="1">
    <location>
        <begin position="21"/>
        <end position="31"/>
    </location>
</feature>
<feature type="compositionally biased region" description="Basic residues" evidence="1">
    <location>
        <begin position="103"/>
        <end position="117"/>
    </location>
</feature>
<feature type="compositionally biased region" description="Basic and acidic residues" evidence="1">
    <location>
        <begin position="11"/>
        <end position="20"/>
    </location>
</feature>
<sequence>MTYRDPLAADDPVRDLDAMHPRHSLRRSGRLRTRDATRPRPVDDVNGAATPPPRKWLDKRGRLLTPDGSWTLNTSEHATIRRDTPLDALTQTVACSTPATRTSHAKPSKGCKTKRGH</sequence>
<name>A0AAD7CZG1_MYCRO</name>
<evidence type="ECO:0000256" key="1">
    <source>
        <dbReference type="SAM" id="MobiDB-lite"/>
    </source>
</evidence>
<accession>A0AAD7CZG1</accession>
<feature type="region of interest" description="Disordered" evidence="1">
    <location>
        <begin position="1"/>
        <end position="61"/>
    </location>
</feature>
<evidence type="ECO:0000313" key="3">
    <source>
        <dbReference type="Proteomes" id="UP001221757"/>
    </source>
</evidence>
<dbReference type="AlphaFoldDB" id="A0AAD7CZG1"/>
<feature type="region of interest" description="Disordered" evidence="1">
    <location>
        <begin position="97"/>
        <end position="117"/>
    </location>
</feature>
<dbReference type="Proteomes" id="UP001221757">
    <property type="component" value="Unassembled WGS sequence"/>
</dbReference>
<reference evidence="2" key="1">
    <citation type="submission" date="2023-03" db="EMBL/GenBank/DDBJ databases">
        <title>Massive genome expansion in bonnet fungi (Mycena s.s.) driven by repeated elements and novel gene families across ecological guilds.</title>
        <authorList>
            <consortium name="Lawrence Berkeley National Laboratory"/>
            <person name="Harder C.B."/>
            <person name="Miyauchi S."/>
            <person name="Viragh M."/>
            <person name="Kuo A."/>
            <person name="Thoen E."/>
            <person name="Andreopoulos B."/>
            <person name="Lu D."/>
            <person name="Skrede I."/>
            <person name="Drula E."/>
            <person name="Henrissat B."/>
            <person name="Morin E."/>
            <person name="Kohler A."/>
            <person name="Barry K."/>
            <person name="LaButti K."/>
            <person name="Morin E."/>
            <person name="Salamov A."/>
            <person name="Lipzen A."/>
            <person name="Mereny Z."/>
            <person name="Hegedus B."/>
            <person name="Baldrian P."/>
            <person name="Stursova M."/>
            <person name="Weitz H."/>
            <person name="Taylor A."/>
            <person name="Grigoriev I.V."/>
            <person name="Nagy L.G."/>
            <person name="Martin F."/>
            <person name="Kauserud H."/>
        </authorList>
    </citation>
    <scope>NUCLEOTIDE SEQUENCE</scope>
    <source>
        <strain evidence="2">CBHHK067</strain>
    </source>
</reference>
<organism evidence="2 3">
    <name type="scientific">Mycena rosella</name>
    <name type="common">Pink bonnet</name>
    <name type="synonym">Agaricus rosellus</name>
    <dbReference type="NCBI Taxonomy" id="1033263"/>
    <lineage>
        <taxon>Eukaryota</taxon>
        <taxon>Fungi</taxon>
        <taxon>Dikarya</taxon>
        <taxon>Basidiomycota</taxon>
        <taxon>Agaricomycotina</taxon>
        <taxon>Agaricomycetes</taxon>
        <taxon>Agaricomycetidae</taxon>
        <taxon>Agaricales</taxon>
        <taxon>Marasmiineae</taxon>
        <taxon>Mycenaceae</taxon>
        <taxon>Mycena</taxon>
    </lineage>
</organism>
<gene>
    <name evidence="2" type="ORF">B0H17DRAFT_1085485</name>
</gene>